<dbReference type="CDD" id="cd00030">
    <property type="entry name" value="C2"/>
    <property type="match status" value="1"/>
</dbReference>
<sequence length="164" mass="18722">MGSVSSPDVMYGSTFRVEVLYVAIRGTMFASGDILANEFYTEHHDERNDGIKAQGEGWMPTVALIEGSKLATVDSKAFCDPYVVFTCNGKTRTISIKFRKSDPSWNEIFEFDVMYDLLLCWKWKFMILMDRLLALASQSKLHLKIFLNNIRGSAFPEKLEGRKE</sequence>
<name>A0AAN9S8Z4_PSOTE</name>
<organism evidence="2 3">
    <name type="scientific">Psophocarpus tetragonolobus</name>
    <name type="common">Winged bean</name>
    <name type="synonym">Dolichos tetragonolobus</name>
    <dbReference type="NCBI Taxonomy" id="3891"/>
    <lineage>
        <taxon>Eukaryota</taxon>
        <taxon>Viridiplantae</taxon>
        <taxon>Streptophyta</taxon>
        <taxon>Embryophyta</taxon>
        <taxon>Tracheophyta</taxon>
        <taxon>Spermatophyta</taxon>
        <taxon>Magnoliopsida</taxon>
        <taxon>eudicotyledons</taxon>
        <taxon>Gunneridae</taxon>
        <taxon>Pentapetalae</taxon>
        <taxon>rosids</taxon>
        <taxon>fabids</taxon>
        <taxon>Fabales</taxon>
        <taxon>Fabaceae</taxon>
        <taxon>Papilionoideae</taxon>
        <taxon>50 kb inversion clade</taxon>
        <taxon>NPAAA clade</taxon>
        <taxon>indigoferoid/millettioid clade</taxon>
        <taxon>Phaseoleae</taxon>
        <taxon>Psophocarpus</taxon>
    </lineage>
</organism>
<evidence type="ECO:0000313" key="2">
    <source>
        <dbReference type="EMBL" id="KAK7389859.1"/>
    </source>
</evidence>
<dbReference type="PANTHER" id="PTHR46296">
    <property type="entry name" value="BNAA05G37250D PROTEIN"/>
    <property type="match status" value="1"/>
</dbReference>
<accession>A0AAN9S8Z4</accession>
<dbReference type="InterPro" id="IPR044511">
    <property type="entry name" value="At1g03370/At5g50170-like"/>
</dbReference>
<evidence type="ECO:0000313" key="3">
    <source>
        <dbReference type="Proteomes" id="UP001386955"/>
    </source>
</evidence>
<dbReference type="EMBL" id="JAYMYS010000006">
    <property type="protein sequence ID" value="KAK7389859.1"/>
    <property type="molecule type" value="Genomic_DNA"/>
</dbReference>
<dbReference type="Pfam" id="PF00168">
    <property type="entry name" value="C2"/>
    <property type="match status" value="1"/>
</dbReference>
<evidence type="ECO:0000259" key="1">
    <source>
        <dbReference type="Pfam" id="PF00168"/>
    </source>
</evidence>
<comment type="caution">
    <text evidence="2">The sequence shown here is derived from an EMBL/GenBank/DDBJ whole genome shotgun (WGS) entry which is preliminary data.</text>
</comment>
<protein>
    <recommendedName>
        <fullName evidence="1">C2 domain-containing protein</fullName>
    </recommendedName>
</protein>
<dbReference type="Proteomes" id="UP001386955">
    <property type="component" value="Unassembled WGS sequence"/>
</dbReference>
<feature type="domain" description="C2" evidence="1">
    <location>
        <begin position="61"/>
        <end position="115"/>
    </location>
</feature>
<dbReference type="PANTHER" id="PTHR46296:SF8">
    <property type="entry name" value="OS06G0297800 PROTEIN"/>
    <property type="match status" value="1"/>
</dbReference>
<dbReference type="SUPFAM" id="SSF49562">
    <property type="entry name" value="C2 domain (Calcium/lipid-binding domain, CaLB)"/>
    <property type="match status" value="1"/>
</dbReference>
<keyword evidence="3" id="KW-1185">Reference proteome</keyword>
<dbReference type="AlphaFoldDB" id="A0AAN9S8Z4"/>
<dbReference type="InterPro" id="IPR035892">
    <property type="entry name" value="C2_domain_sf"/>
</dbReference>
<dbReference type="InterPro" id="IPR000008">
    <property type="entry name" value="C2_dom"/>
</dbReference>
<gene>
    <name evidence="2" type="ORF">VNO78_25155</name>
</gene>
<dbReference type="Gene3D" id="2.60.40.150">
    <property type="entry name" value="C2 domain"/>
    <property type="match status" value="1"/>
</dbReference>
<proteinExistence type="predicted"/>
<reference evidence="2 3" key="1">
    <citation type="submission" date="2024-01" db="EMBL/GenBank/DDBJ databases">
        <title>The genomes of 5 underutilized Papilionoideae crops provide insights into root nodulation and disease resistanc.</title>
        <authorList>
            <person name="Jiang F."/>
        </authorList>
    </citation>
    <scope>NUCLEOTIDE SEQUENCE [LARGE SCALE GENOMIC DNA]</scope>
    <source>
        <strain evidence="2">DUOXIRENSHENG_FW03</strain>
        <tissue evidence="2">Leaves</tissue>
    </source>
</reference>